<evidence type="ECO:0000256" key="1">
    <source>
        <dbReference type="SAM" id="MobiDB-lite"/>
    </source>
</evidence>
<sequence>RHEAAKRIGVDEVAAKREVNERARAHERAAKQREERRARERAVAASHVTTDPDSPAGEADAEAAEFAAALERARRQSDVDTVAALRWMGVSLEEAQLAAERTKDLADGPTGERVMIARRFCSTRFGRKQDFRRKPDSETTAPTAASEHAA</sequence>
<dbReference type="Proteomes" id="UP000696931">
    <property type="component" value="Unassembled WGS sequence"/>
</dbReference>
<dbReference type="EMBL" id="JACRIW010000069">
    <property type="protein sequence ID" value="MBI5169810.1"/>
    <property type="molecule type" value="Genomic_DNA"/>
</dbReference>
<comment type="caution">
    <text evidence="2">The sequence shown here is derived from an EMBL/GenBank/DDBJ whole genome shotgun (WGS) entry which is preliminary data.</text>
</comment>
<feature type="region of interest" description="Disordered" evidence="1">
    <location>
        <begin position="127"/>
        <end position="150"/>
    </location>
</feature>
<evidence type="ECO:0000313" key="2">
    <source>
        <dbReference type="EMBL" id="MBI5169810.1"/>
    </source>
</evidence>
<protein>
    <submittedName>
        <fullName evidence="2">Uncharacterized protein</fullName>
    </submittedName>
</protein>
<feature type="region of interest" description="Disordered" evidence="1">
    <location>
        <begin position="19"/>
        <end position="60"/>
    </location>
</feature>
<feature type="non-terminal residue" evidence="2">
    <location>
        <position position="1"/>
    </location>
</feature>
<reference evidence="2" key="1">
    <citation type="submission" date="2020-07" db="EMBL/GenBank/DDBJ databases">
        <title>Huge and variable diversity of episymbiotic CPR bacteria and DPANN archaea in groundwater ecosystems.</title>
        <authorList>
            <person name="He C.Y."/>
            <person name="Keren R."/>
            <person name="Whittaker M."/>
            <person name="Farag I.F."/>
            <person name="Doudna J."/>
            <person name="Cate J.H.D."/>
            <person name="Banfield J.F."/>
        </authorList>
    </citation>
    <scope>NUCLEOTIDE SEQUENCE</scope>
    <source>
        <strain evidence="2">NC_groundwater_1813_Pr3_B-0.1um_71_17</strain>
    </source>
</reference>
<proteinExistence type="predicted"/>
<accession>A0A933W281</accession>
<dbReference type="AlphaFoldDB" id="A0A933W281"/>
<name>A0A933W281_UNCEI</name>
<feature type="compositionally biased region" description="Basic and acidic residues" evidence="1">
    <location>
        <begin position="127"/>
        <end position="137"/>
    </location>
</feature>
<organism evidence="2 3">
    <name type="scientific">Eiseniibacteriota bacterium</name>
    <dbReference type="NCBI Taxonomy" id="2212470"/>
    <lineage>
        <taxon>Bacteria</taxon>
        <taxon>Candidatus Eiseniibacteriota</taxon>
    </lineage>
</organism>
<evidence type="ECO:0000313" key="3">
    <source>
        <dbReference type="Proteomes" id="UP000696931"/>
    </source>
</evidence>
<feature type="compositionally biased region" description="Basic and acidic residues" evidence="1">
    <location>
        <begin position="19"/>
        <end position="42"/>
    </location>
</feature>
<gene>
    <name evidence="2" type="ORF">HZA61_10005</name>
</gene>